<reference evidence="2 3" key="1">
    <citation type="submission" date="2018-10" db="EMBL/GenBank/DDBJ databases">
        <title>Genome assembly for a Yunnan-Guizhou Plateau 3E fish, Anabarilius grahami (Regan), and its evolutionary and genetic applications.</title>
        <authorList>
            <person name="Jiang W."/>
        </authorList>
    </citation>
    <scope>NUCLEOTIDE SEQUENCE [LARGE SCALE GENOMIC DNA]</scope>
    <source>
        <strain evidence="2">AG-KIZ</strain>
        <tissue evidence="2">Muscle</tissue>
    </source>
</reference>
<accession>A0A3N0XIA2</accession>
<keyword evidence="3" id="KW-1185">Reference proteome</keyword>
<organism evidence="2 3">
    <name type="scientific">Anabarilius grahami</name>
    <name type="common">Kanglang fish</name>
    <name type="synonym">Barilius grahami</name>
    <dbReference type="NCBI Taxonomy" id="495550"/>
    <lineage>
        <taxon>Eukaryota</taxon>
        <taxon>Metazoa</taxon>
        <taxon>Chordata</taxon>
        <taxon>Craniata</taxon>
        <taxon>Vertebrata</taxon>
        <taxon>Euteleostomi</taxon>
        <taxon>Actinopterygii</taxon>
        <taxon>Neopterygii</taxon>
        <taxon>Teleostei</taxon>
        <taxon>Ostariophysi</taxon>
        <taxon>Cypriniformes</taxon>
        <taxon>Xenocyprididae</taxon>
        <taxon>Xenocypridinae</taxon>
        <taxon>Xenocypridinae incertae sedis</taxon>
        <taxon>Anabarilius</taxon>
    </lineage>
</organism>
<evidence type="ECO:0000313" key="2">
    <source>
        <dbReference type="EMBL" id="ROI33895.1"/>
    </source>
</evidence>
<sequence length="77" mass="7932">MPRANAKESTDITEDAGGSMQGADGAASDQGDDIITWRTAPGEITLEIGIPEGSEGTSESSVAQSLREGEFYQRAGG</sequence>
<dbReference type="Proteomes" id="UP000281406">
    <property type="component" value="Unassembled WGS sequence"/>
</dbReference>
<dbReference type="EMBL" id="RJVU01072567">
    <property type="protein sequence ID" value="ROI33895.1"/>
    <property type="molecule type" value="Genomic_DNA"/>
</dbReference>
<evidence type="ECO:0000313" key="3">
    <source>
        <dbReference type="Proteomes" id="UP000281406"/>
    </source>
</evidence>
<evidence type="ECO:0000256" key="1">
    <source>
        <dbReference type="SAM" id="MobiDB-lite"/>
    </source>
</evidence>
<feature type="region of interest" description="Disordered" evidence="1">
    <location>
        <begin position="1"/>
        <end position="33"/>
    </location>
</feature>
<proteinExistence type="predicted"/>
<dbReference type="AlphaFoldDB" id="A0A3N0XIA2"/>
<gene>
    <name evidence="2" type="ORF">DPX16_20409</name>
</gene>
<feature type="compositionally biased region" description="Polar residues" evidence="1">
    <location>
        <begin position="55"/>
        <end position="64"/>
    </location>
</feature>
<feature type="compositionally biased region" description="Basic and acidic residues" evidence="1">
    <location>
        <begin position="1"/>
        <end position="10"/>
    </location>
</feature>
<feature type="region of interest" description="Disordered" evidence="1">
    <location>
        <begin position="48"/>
        <end position="77"/>
    </location>
</feature>
<comment type="caution">
    <text evidence="2">The sequence shown here is derived from an EMBL/GenBank/DDBJ whole genome shotgun (WGS) entry which is preliminary data.</text>
</comment>
<protein>
    <submittedName>
        <fullName evidence="2">Uncharacterized protein</fullName>
    </submittedName>
</protein>
<name>A0A3N0XIA2_ANAGA</name>